<reference evidence="1 2" key="1">
    <citation type="submission" date="2016-07" db="EMBL/GenBank/DDBJ databases">
        <title>Pervasive Adenine N6-methylation of Active Genes in Fungi.</title>
        <authorList>
            <consortium name="DOE Joint Genome Institute"/>
            <person name="Mondo S.J."/>
            <person name="Dannebaum R.O."/>
            <person name="Kuo R.C."/>
            <person name="Labutti K."/>
            <person name="Haridas S."/>
            <person name="Kuo A."/>
            <person name="Salamov A."/>
            <person name="Ahrendt S.R."/>
            <person name="Lipzen A."/>
            <person name="Sullivan W."/>
            <person name="Andreopoulos W.B."/>
            <person name="Clum A."/>
            <person name="Lindquist E."/>
            <person name="Daum C."/>
            <person name="Ramamoorthy G.K."/>
            <person name="Gryganskyi A."/>
            <person name="Culley D."/>
            <person name="Magnuson J.K."/>
            <person name="James T.Y."/>
            <person name="O'Malley M.A."/>
            <person name="Stajich J.E."/>
            <person name="Spatafora J.W."/>
            <person name="Visel A."/>
            <person name="Grigoriev I.V."/>
        </authorList>
    </citation>
    <scope>NUCLEOTIDE SEQUENCE [LARGE SCALE GENOMIC DNA]</scope>
    <source>
        <strain evidence="1 2">NRRL 2496</strain>
    </source>
</reference>
<evidence type="ECO:0000313" key="1">
    <source>
        <dbReference type="EMBL" id="ORZ02591.1"/>
    </source>
</evidence>
<evidence type="ECO:0000313" key="2">
    <source>
        <dbReference type="Proteomes" id="UP000242180"/>
    </source>
</evidence>
<organism evidence="1 2">
    <name type="scientific">Syncephalastrum racemosum</name>
    <name type="common">Filamentous fungus</name>
    <dbReference type="NCBI Taxonomy" id="13706"/>
    <lineage>
        <taxon>Eukaryota</taxon>
        <taxon>Fungi</taxon>
        <taxon>Fungi incertae sedis</taxon>
        <taxon>Mucoromycota</taxon>
        <taxon>Mucoromycotina</taxon>
        <taxon>Mucoromycetes</taxon>
        <taxon>Mucorales</taxon>
        <taxon>Syncephalastraceae</taxon>
        <taxon>Syncephalastrum</taxon>
    </lineage>
</organism>
<keyword evidence="2" id="KW-1185">Reference proteome</keyword>
<comment type="caution">
    <text evidence="1">The sequence shown here is derived from an EMBL/GenBank/DDBJ whole genome shotgun (WGS) entry which is preliminary data.</text>
</comment>
<name>A0A1X2HST0_SYNRA</name>
<dbReference type="InParanoid" id="A0A1X2HST0"/>
<dbReference type="AlphaFoldDB" id="A0A1X2HST0"/>
<accession>A0A1X2HST0</accession>
<gene>
    <name evidence="1" type="ORF">BCR43DRAFT_481796</name>
</gene>
<sequence length="81" mass="9568">MYHCSCRLCRAVALFPTVHPFSSSFWRARTHASHTDNLHILSYVPKKERKKKRGPVLLLLNTLHSNTSRYVERNNIQHFHL</sequence>
<dbReference type="Proteomes" id="UP000242180">
    <property type="component" value="Unassembled WGS sequence"/>
</dbReference>
<proteinExistence type="predicted"/>
<protein>
    <submittedName>
        <fullName evidence="1">Uncharacterized protein</fullName>
    </submittedName>
</protein>
<dbReference type="EMBL" id="MCGN01000001">
    <property type="protein sequence ID" value="ORZ02591.1"/>
    <property type="molecule type" value="Genomic_DNA"/>
</dbReference>